<dbReference type="Proteomes" id="UP000618319">
    <property type="component" value="Unassembled WGS sequence"/>
</dbReference>
<evidence type="ECO:0000256" key="2">
    <source>
        <dbReference type="ARBA" id="ARBA00022692"/>
    </source>
</evidence>
<keyword evidence="8" id="KW-1185">Reference proteome</keyword>
<dbReference type="InterPro" id="IPR009908">
    <property type="entry name" value="Methylamine_util_MauE"/>
</dbReference>
<dbReference type="EMBL" id="PSKQ01000023">
    <property type="protein sequence ID" value="MBE8722158.1"/>
    <property type="molecule type" value="Genomic_DNA"/>
</dbReference>
<protein>
    <recommendedName>
        <fullName evidence="6">Methylamine utilisation protein MauE domain-containing protein</fullName>
    </recommendedName>
</protein>
<dbReference type="Pfam" id="PF07291">
    <property type="entry name" value="MauE"/>
    <property type="match status" value="1"/>
</dbReference>
<keyword evidence="4 5" id="KW-0472">Membrane</keyword>
<evidence type="ECO:0000313" key="7">
    <source>
        <dbReference type="EMBL" id="MBE8722158.1"/>
    </source>
</evidence>
<proteinExistence type="predicted"/>
<dbReference type="RefSeq" id="WP_196940077.1">
    <property type="nucleotide sequence ID" value="NZ_MU158690.1"/>
</dbReference>
<keyword evidence="2 5" id="KW-0812">Transmembrane</keyword>
<evidence type="ECO:0000256" key="3">
    <source>
        <dbReference type="ARBA" id="ARBA00022989"/>
    </source>
</evidence>
<comment type="caution">
    <text evidence="7">The sequence shown here is derived from an EMBL/GenBank/DDBJ whole genome shotgun (WGS) entry which is preliminary data.</text>
</comment>
<accession>A0ABR9TA08</accession>
<feature type="transmembrane region" description="Helical" evidence="5">
    <location>
        <begin position="78"/>
        <end position="97"/>
    </location>
</feature>
<feature type="transmembrane region" description="Helical" evidence="5">
    <location>
        <begin position="117"/>
        <end position="136"/>
    </location>
</feature>
<name>A0ABR9TA08_9SPHI</name>
<reference evidence="7 8" key="1">
    <citation type="submission" date="2018-02" db="EMBL/GenBank/DDBJ databases">
        <title>Sphingobacterium KA21.</title>
        <authorList>
            <person name="Vasarhelyi B.M."/>
            <person name="Deshmukh S."/>
            <person name="Balint B."/>
            <person name="Kukolya J."/>
        </authorList>
    </citation>
    <scope>NUCLEOTIDE SEQUENCE [LARGE SCALE GENOMIC DNA]</scope>
    <source>
        <strain evidence="7 8">Ka21</strain>
    </source>
</reference>
<evidence type="ECO:0000259" key="6">
    <source>
        <dbReference type="Pfam" id="PF07291"/>
    </source>
</evidence>
<evidence type="ECO:0000313" key="8">
    <source>
        <dbReference type="Proteomes" id="UP000618319"/>
    </source>
</evidence>
<evidence type="ECO:0000256" key="1">
    <source>
        <dbReference type="ARBA" id="ARBA00004141"/>
    </source>
</evidence>
<sequence>MKTRRNILTIAQYSFILLWGYAATIKLWNWDQSQREMQLQPFPGWMADILFALIPLLELGIVYLLINRKTVKRGIQLSVLLLSTFTLYLALAVGSAFGKIPCACGGILRNMGHLEHIAFNLLFIAVGTVTLALAQSSRLRDDVSRRTRRKEDDALI</sequence>
<keyword evidence="3 5" id="KW-1133">Transmembrane helix</keyword>
<comment type="subcellular location">
    <subcellularLocation>
        <location evidence="1">Membrane</location>
        <topology evidence="1">Multi-pass membrane protein</topology>
    </subcellularLocation>
</comment>
<gene>
    <name evidence="7" type="ORF">C4F40_15625</name>
</gene>
<organism evidence="7 8">
    <name type="scientific">Sphingobacterium pedocola</name>
    <dbReference type="NCBI Taxonomy" id="2082722"/>
    <lineage>
        <taxon>Bacteria</taxon>
        <taxon>Pseudomonadati</taxon>
        <taxon>Bacteroidota</taxon>
        <taxon>Sphingobacteriia</taxon>
        <taxon>Sphingobacteriales</taxon>
        <taxon>Sphingobacteriaceae</taxon>
        <taxon>Sphingobacterium</taxon>
    </lineage>
</organism>
<evidence type="ECO:0000256" key="5">
    <source>
        <dbReference type="SAM" id="Phobius"/>
    </source>
</evidence>
<feature type="transmembrane region" description="Helical" evidence="5">
    <location>
        <begin position="46"/>
        <end position="66"/>
    </location>
</feature>
<feature type="domain" description="Methylamine utilisation protein MauE" evidence="6">
    <location>
        <begin position="6"/>
        <end position="131"/>
    </location>
</feature>
<evidence type="ECO:0000256" key="4">
    <source>
        <dbReference type="ARBA" id="ARBA00023136"/>
    </source>
</evidence>